<dbReference type="AlphaFoldDB" id="A0A382Q484"/>
<sequence>EDIATSGTVALCKYNRIMIISPGSLVRGYNWMDS</sequence>
<reference evidence="1" key="1">
    <citation type="submission" date="2018-05" db="EMBL/GenBank/DDBJ databases">
        <authorList>
            <person name="Lanie J.A."/>
            <person name="Ng W.-L."/>
            <person name="Kazmierczak K.M."/>
            <person name="Andrzejewski T.M."/>
            <person name="Davidsen T.M."/>
            <person name="Wayne K.J."/>
            <person name="Tettelin H."/>
            <person name="Glass J.I."/>
            <person name="Rusch D."/>
            <person name="Podicherti R."/>
            <person name="Tsui H.-C.T."/>
            <person name="Winkler M.E."/>
        </authorList>
    </citation>
    <scope>NUCLEOTIDE SEQUENCE</scope>
</reference>
<organism evidence="1">
    <name type="scientific">marine metagenome</name>
    <dbReference type="NCBI Taxonomy" id="408172"/>
    <lineage>
        <taxon>unclassified sequences</taxon>
        <taxon>metagenomes</taxon>
        <taxon>ecological metagenomes</taxon>
    </lineage>
</organism>
<gene>
    <name evidence="1" type="ORF">METZ01_LOCUS331905</name>
</gene>
<protein>
    <submittedName>
        <fullName evidence="1">Uncharacterized protein</fullName>
    </submittedName>
</protein>
<evidence type="ECO:0000313" key="1">
    <source>
        <dbReference type="EMBL" id="SVC79051.1"/>
    </source>
</evidence>
<accession>A0A382Q484</accession>
<proteinExistence type="predicted"/>
<feature type="non-terminal residue" evidence="1">
    <location>
        <position position="1"/>
    </location>
</feature>
<name>A0A382Q484_9ZZZZ</name>
<dbReference type="EMBL" id="UINC01111095">
    <property type="protein sequence ID" value="SVC79051.1"/>
    <property type="molecule type" value="Genomic_DNA"/>
</dbReference>